<keyword evidence="7" id="KW-0560">Oxidoreductase</keyword>
<comment type="catalytic activity">
    <reaction evidence="9">
        <text>L-ectoine + 2-oxoglutarate + O2 = 5-hydroxyectoine + succinate + CO2</text>
        <dbReference type="Rhea" id="RHEA:45740"/>
        <dbReference type="ChEBI" id="CHEBI:15379"/>
        <dbReference type="ChEBI" id="CHEBI:16526"/>
        <dbReference type="ChEBI" id="CHEBI:16810"/>
        <dbReference type="ChEBI" id="CHEBI:30031"/>
        <dbReference type="ChEBI" id="CHEBI:58515"/>
        <dbReference type="ChEBI" id="CHEBI:85413"/>
        <dbReference type="EC" id="1.14.11.55"/>
    </reaction>
</comment>
<name>A0A1W2DUK7_KIBAR</name>
<dbReference type="RefSeq" id="WP_033391015.1">
    <property type="nucleotide sequence ID" value="NZ_FWXV01000002.1"/>
</dbReference>
<protein>
    <recommendedName>
        <fullName evidence="10">Ectoine hydroxylase</fullName>
        <ecNumber evidence="10">1.14.11.55</ecNumber>
    </recommendedName>
</protein>
<evidence type="ECO:0000256" key="3">
    <source>
        <dbReference type="ARBA" id="ARBA00007851"/>
    </source>
</evidence>
<evidence type="ECO:0000256" key="5">
    <source>
        <dbReference type="ARBA" id="ARBA00022723"/>
    </source>
</evidence>
<comment type="subunit">
    <text evidence="4">Homodimer.</text>
</comment>
<gene>
    <name evidence="11" type="ORF">SAMN05661093_03839</name>
</gene>
<evidence type="ECO:0000256" key="2">
    <source>
        <dbReference type="ARBA" id="ARBA00004063"/>
    </source>
</evidence>
<dbReference type="InterPro" id="IPR008775">
    <property type="entry name" value="Phytyl_CoA_dOase-like"/>
</dbReference>
<comment type="cofactor">
    <cofactor evidence="1">
        <name>Fe(2+)</name>
        <dbReference type="ChEBI" id="CHEBI:29033"/>
    </cofactor>
</comment>
<dbReference type="OrthoDB" id="2573519at2"/>
<evidence type="ECO:0000256" key="10">
    <source>
        <dbReference type="NCBIfam" id="TIGR02408"/>
    </source>
</evidence>
<comment type="similarity">
    <text evidence="3">Belongs to the PhyH family. EctD subfamily.</text>
</comment>
<keyword evidence="12" id="KW-1185">Reference proteome</keyword>
<dbReference type="Proteomes" id="UP000192674">
    <property type="component" value="Unassembled WGS sequence"/>
</dbReference>
<evidence type="ECO:0000313" key="11">
    <source>
        <dbReference type="EMBL" id="SMD00732.1"/>
    </source>
</evidence>
<dbReference type="AlphaFoldDB" id="A0A1W2DUK7"/>
<dbReference type="Gene3D" id="2.60.120.620">
    <property type="entry name" value="q2cbj1_9rhob like domain"/>
    <property type="match status" value="1"/>
</dbReference>
<evidence type="ECO:0000256" key="9">
    <source>
        <dbReference type="ARBA" id="ARBA00049228"/>
    </source>
</evidence>
<accession>A0A1W2DUK7</accession>
<evidence type="ECO:0000256" key="1">
    <source>
        <dbReference type="ARBA" id="ARBA00001954"/>
    </source>
</evidence>
<dbReference type="GO" id="GO:0016706">
    <property type="term" value="F:2-oxoglutarate-dependent dioxygenase activity"/>
    <property type="evidence" value="ECO:0007669"/>
    <property type="project" value="InterPro"/>
</dbReference>
<comment type="function">
    <text evidence="2">Involved in the biosynthesis of 5-hydroxyectoine, called compatible solute, which helps organisms to survive extreme osmotic stress by acting as a highly soluble organic osmolyte. Catalyzes the 2-oxoglutarate-dependent selective hydroxylation of L-ectoine to yield (4S,5S)-5-hydroxyectoine.</text>
</comment>
<keyword evidence="5" id="KW-0479">Metal-binding</keyword>
<dbReference type="PANTHER" id="PTHR20883">
    <property type="entry name" value="PHYTANOYL-COA DIOXYGENASE DOMAIN CONTAINING 1"/>
    <property type="match status" value="1"/>
</dbReference>
<dbReference type="PANTHER" id="PTHR20883:SF48">
    <property type="entry name" value="ECTOINE DIOXYGENASE"/>
    <property type="match status" value="1"/>
</dbReference>
<evidence type="ECO:0000313" key="12">
    <source>
        <dbReference type="Proteomes" id="UP000192674"/>
    </source>
</evidence>
<evidence type="ECO:0000256" key="8">
    <source>
        <dbReference type="ARBA" id="ARBA00023004"/>
    </source>
</evidence>
<dbReference type="InterPro" id="IPR012774">
    <property type="entry name" value="EctD"/>
</dbReference>
<keyword evidence="6" id="KW-0223">Dioxygenase</keyword>
<dbReference type="Pfam" id="PF05721">
    <property type="entry name" value="PhyH"/>
    <property type="match status" value="1"/>
</dbReference>
<organism evidence="11 12">
    <name type="scientific">Kibdelosporangium aridum</name>
    <dbReference type="NCBI Taxonomy" id="2030"/>
    <lineage>
        <taxon>Bacteria</taxon>
        <taxon>Bacillati</taxon>
        <taxon>Actinomycetota</taxon>
        <taxon>Actinomycetes</taxon>
        <taxon>Pseudonocardiales</taxon>
        <taxon>Pseudonocardiaceae</taxon>
        <taxon>Kibdelosporangium</taxon>
    </lineage>
</organism>
<dbReference type="SUPFAM" id="SSF51197">
    <property type="entry name" value="Clavaminate synthase-like"/>
    <property type="match status" value="1"/>
</dbReference>
<sequence length="303" mass="33732">MTVTSTRAADRYPTRVIGEPGLIERTDPTVWANAPGPVDAATLASHDAKGYSVDEGVLSKQEVRTYWQELVRLTGDTRLRADERVVIEKESQEIRSIFEVHKISQLIAELIRDPRILDRARQLLGSEVYVHQSRVNFMPGFKGKGFYWHSDFETWHAEDGMPAPRAVSMSLALTDNYPFNGGLMVMPGSHRTFVPCIGQTPANHYKESLKEQEIGVPSRENITALAAKHGIDQFTGEAGSALWFDANIMHGSGNNITPFPRSNIFVVFNSVENTLQEPFAAPAPRPTFIASREFTPLARGPRV</sequence>
<evidence type="ECO:0000256" key="6">
    <source>
        <dbReference type="ARBA" id="ARBA00022964"/>
    </source>
</evidence>
<dbReference type="GO" id="GO:0005506">
    <property type="term" value="F:iron ion binding"/>
    <property type="evidence" value="ECO:0007669"/>
    <property type="project" value="UniProtKB-ARBA"/>
</dbReference>
<dbReference type="NCBIfam" id="TIGR02408">
    <property type="entry name" value="ectoine_ThpD"/>
    <property type="match status" value="1"/>
</dbReference>
<evidence type="ECO:0000256" key="7">
    <source>
        <dbReference type="ARBA" id="ARBA00023002"/>
    </source>
</evidence>
<proteinExistence type="inferred from homology"/>
<dbReference type="EC" id="1.14.11.55" evidence="10"/>
<evidence type="ECO:0000256" key="4">
    <source>
        <dbReference type="ARBA" id="ARBA00011738"/>
    </source>
</evidence>
<reference evidence="11 12" key="1">
    <citation type="submission" date="2017-04" db="EMBL/GenBank/DDBJ databases">
        <authorList>
            <person name="Afonso C.L."/>
            <person name="Miller P.J."/>
            <person name="Scott M.A."/>
            <person name="Spackman E."/>
            <person name="Goraichik I."/>
            <person name="Dimitrov K.M."/>
            <person name="Suarez D.L."/>
            <person name="Swayne D.E."/>
        </authorList>
    </citation>
    <scope>NUCLEOTIDE SEQUENCE [LARGE SCALE GENOMIC DNA]</scope>
    <source>
        <strain evidence="11 12">DSM 43828</strain>
    </source>
</reference>
<keyword evidence="8" id="KW-0408">Iron</keyword>
<dbReference type="EMBL" id="FWXV01000002">
    <property type="protein sequence ID" value="SMD00732.1"/>
    <property type="molecule type" value="Genomic_DNA"/>
</dbReference>